<evidence type="ECO:0000313" key="4">
    <source>
        <dbReference type="Proteomes" id="UP000013782"/>
    </source>
</evidence>
<reference evidence="3 4" key="1">
    <citation type="submission" date="2013-02" db="EMBL/GenBank/DDBJ databases">
        <title>The Genome Sequence of Enterococcus pallens BAA-351.</title>
        <authorList>
            <consortium name="The Broad Institute Genome Sequencing Platform"/>
            <consortium name="The Broad Institute Genome Sequencing Center for Infectious Disease"/>
            <person name="Earl A.M."/>
            <person name="Gilmore M.S."/>
            <person name="Lebreton F."/>
            <person name="Walker B."/>
            <person name="Young S.K."/>
            <person name="Zeng Q."/>
            <person name="Gargeya S."/>
            <person name="Fitzgerald M."/>
            <person name="Haas B."/>
            <person name="Abouelleil A."/>
            <person name="Alvarado L."/>
            <person name="Arachchi H.M."/>
            <person name="Berlin A.M."/>
            <person name="Chapman S.B."/>
            <person name="Dewar J."/>
            <person name="Goldberg J."/>
            <person name="Griggs A."/>
            <person name="Gujja S."/>
            <person name="Hansen M."/>
            <person name="Howarth C."/>
            <person name="Imamovic A."/>
            <person name="Larimer J."/>
            <person name="McCowan C."/>
            <person name="Murphy C."/>
            <person name="Neiman D."/>
            <person name="Pearson M."/>
            <person name="Priest M."/>
            <person name="Roberts A."/>
            <person name="Saif S."/>
            <person name="Shea T."/>
            <person name="Sisk P."/>
            <person name="Sykes S."/>
            <person name="Wortman J."/>
            <person name="Nusbaum C."/>
            <person name="Birren B."/>
        </authorList>
    </citation>
    <scope>NUCLEOTIDE SEQUENCE [LARGE SCALE GENOMIC DNA]</scope>
    <source>
        <strain evidence="3 4">ATCC BAA-351</strain>
    </source>
</reference>
<dbReference type="eggNOG" id="ENOG50306TF">
    <property type="taxonomic scope" value="Bacteria"/>
</dbReference>
<dbReference type="PATRIC" id="fig|1158607.3.peg.3498"/>
<dbReference type="RefSeq" id="WP_010758481.1">
    <property type="nucleotide sequence ID" value="NZ_ASWD01000004.1"/>
</dbReference>
<feature type="compositionally biased region" description="Basic and acidic residues" evidence="1">
    <location>
        <begin position="1064"/>
        <end position="1076"/>
    </location>
</feature>
<keyword evidence="2" id="KW-1133">Transmembrane helix</keyword>
<organism evidence="3 4">
    <name type="scientific">Enterococcus pallens ATCC BAA-351</name>
    <dbReference type="NCBI Taxonomy" id="1158607"/>
    <lineage>
        <taxon>Bacteria</taxon>
        <taxon>Bacillati</taxon>
        <taxon>Bacillota</taxon>
        <taxon>Bacilli</taxon>
        <taxon>Lactobacillales</taxon>
        <taxon>Enterococcaceae</taxon>
        <taxon>Enterococcus</taxon>
    </lineage>
</organism>
<dbReference type="AlphaFoldDB" id="R2S669"/>
<feature type="transmembrane region" description="Helical" evidence="2">
    <location>
        <begin position="20"/>
        <end position="40"/>
    </location>
</feature>
<dbReference type="Proteomes" id="UP000013782">
    <property type="component" value="Unassembled WGS sequence"/>
</dbReference>
<name>R2S669_9ENTE</name>
<feature type="region of interest" description="Disordered" evidence="1">
    <location>
        <begin position="1050"/>
        <end position="1076"/>
    </location>
</feature>
<keyword evidence="2" id="KW-0812">Transmembrane</keyword>
<evidence type="ECO:0000313" key="3">
    <source>
        <dbReference type="EMBL" id="EOH90965.1"/>
    </source>
</evidence>
<proteinExistence type="predicted"/>
<dbReference type="HOGENOM" id="CLU_285721_0_0_9"/>
<sequence length="1076" mass="118650">MKKRNRVRFLLVKNKQGKRALAFVGLAVLLIMGVITGLSLSQKKQAVSAHPTNTIKLDQGGTNEFEVPVDGQTKLEYQSGYDLFRQYDMNIPSLGKQLSETETAKTKLFSSQIRNYTSRSYITSKGNVISMQIFTTYPYGAGYNNINQTRIILQSRTGEVLDTKWVHETPNNINQSSGTRQVVYNSFFQKSGTEFMALYTTSSHNINTTTFVDEGTHLAISPLDNKRAVDMSTVDMKGQTIQGCWISNSGTNMSTPVIYPTSTDKSVFINVEHFNGQLLNRIEFEASPDVAAELHGSNSRNHAGIGNMYPISDTVVLGTETTSTEMGGVVNRICRWDINPTTKKASRTEIARFPNSSVSFQPDISDKNKIIAQVYRNSAIDETQVEIIELNVNTSTIKNLKVFPKGTRFRFSKQGSGYFYAGQVSNIEGALENIGNQPGIYSGYMDAEFNWKSASSIQLEFPESASVIEINNFVGDEDLFVLSGAFTTRETNFIDEVVYGNFPGEIASGSNKEWSSQALSPTKGNAFVSILRKTDDWTPLIKAPDPFIVDLDDPAVNQQASLDRWLLTGSKNGAMTDAKATQVYDTMDIDKGLFLYDISWLRERINKNPNSLVYEADGTTLKSSDPIDWAKLGFDKNKSGPQLLTYFVSDSQKQTSTTSTYINNVTDETVIDENDEYALDAKNFHVPLNTVAADVADEAAFKKLAKTMAWNLTKHGSGDGDYGNGLDEDGTDSSKLSGKVIVDANQLKALREATVAKPYPVDVVYKPKAGAEVKNRVWVFVTTKNTIPNSETNPAVTPKDTNGVVYYADDYSIPFRLRGTQDRDEVLTRGKVKVYDYFDSTHETAAELPTLADAGKNANKLVVDLPTIHNALEPGVVRPSVSYTWDGATDGNHTAGTATVGYLDVTLTGHALWHVRQVVLDSSAEIVVPSKSYFDIQNILDNGGSPAIDPNYRANLTANSGKSTDNPVFTEVSIPTDHLADISDQVQLSLITPEFYQYVGYYCTTQQGDPLGASHNGNTSYTAGNPQIAKNTLNNDGEFWITLYIKPNPDDKGSTKTPQPYSWDYEKNDLGKIKTQ</sequence>
<gene>
    <name evidence="3" type="ORF">UAU_03504</name>
</gene>
<evidence type="ECO:0000256" key="1">
    <source>
        <dbReference type="SAM" id="MobiDB-lite"/>
    </source>
</evidence>
<keyword evidence="2" id="KW-0472">Membrane</keyword>
<evidence type="ECO:0000256" key="2">
    <source>
        <dbReference type="SAM" id="Phobius"/>
    </source>
</evidence>
<dbReference type="OrthoDB" id="2170847at2"/>
<dbReference type="EMBL" id="AJAQ01000035">
    <property type="protein sequence ID" value="EOH90965.1"/>
    <property type="molecule type" value="Genomic_DNA"/>
</dbReference>
<accession>R2S669</accession>
<keyword evidence="4" id="KW-1185">Reference proteome</keyword>
<protein>
    <submittedName>
        <fullName evidence="3">Uncharacterized protein</fullName>
    </submittedName>
</protein>
<comment type="caution">
    <text evidence="3">The sequence shown here is derived from an EMBL/GenBank/DDBJ whole genome shotgun (WGS) entry which is preliminary data.</text>
</comment>